<organism evidence="2 3">
    <name type="scientific">Fraxinus pennsylvanica</name>
    <dbReference type="NCBI Taxonomy" id="56036"/>
    <lineage>
        <taxon>Eukaryota</taxon>
        <taxon>Viridiplantae</taxon>
        <taxon>Streptophyta</taxon>
        <taxon>Embryophyta</taxon>
        <taxon>Tracheophyta</taxon>
        <taxon>Spermatophyta</taxon>
        <taxon>Magnoliopsida</taxon>
        <taxon>eudicotyledons</taxon>
        <taxon>Gunneridae</taxon>
        <taxon>Pentapetalae</taxon>
        <taxon>asterids</taxon>
        <taxon>lamiids</taxon>
        <taxon>Lamiales</taxon>
        <taxon>Oleaceae</taxon>
        <taxon>Oleeae</taxon>
        <taxon>Fraxinus</taxon>
    </lineage>
</organism>
<keyword evidence="1" id="KW-0812">Transmembrane</keyword>
<proteinExistence type="predicted"/>
<dbReference type="GO" id="GO:0042797">
    <property type="term" value="P:tRNA transcription by RNA polymerase III"/>
    <property type="evidence" value="ECO:0007669"/>
    <property type="project" value="TreeGrafter"/>
</dbReference>
<feature type="transmembrane region" description="Helical" evidence="1">
    <location>
        <begin position="12"/>
        <end position="33"/>
    </location>
</feature>
<name>A0AAD2DW49_9LAMI</name>
<evidence type="ECO:0000256" key="1">
    <source>
        <dbReference type="SAM" id="Phobius"/>
    </source>
</evidence>
<gene>
    <name evidence="2" type="ORF">FPE_LOCUS14378</name>
</gene>
<dbReference type="GO" id="GO:0005666">
    <property type="term" value="C:RNA polymerase III complex"/>
    <property type="evidence" value="ECO:0007669"/>
    <property type="project" value="TreeGrafter"/>
</dbReference>
<sequence>MPRLVACYNNVIFYLIMTNVTFTFTCYDMNVLITTPRDYLNRLWPGTSNKNFRSKVPTRRLLMSLPLKERCETWLLKGSPINRFDALKHLALGESGEEVLEVLQEYARLVYGLWVPKSSLVYVTDSGIEVLARDYVLLLFSKNPLVNNSQIPQLAKSMKDVLDVLAVERTSFSDWKLRELPDRRFIKLNPMVAKQQEEEWESLEKKINDLLFGGRNGPATKTSSKSNIINNPATSMISNKVSLKTPNGAFSRMPMPKETREALMKALQKLFKSIKVCSFQQICQRLRDLAVSESARSRRFAKEAVVAANIIDHPQYDPFRKVAIDYLIAEGPNAKLKKAPIVEAAKMELQRDIPQIEHQKVLQELRVSQGSAWVLKSGDGNLQK</sequence>
<dbReference type="Pfam" id="PF04801">
    <property type="entry name" value="RPC5"/>
    <property type="match status" value="1"/>
</dbReference>
<dbReference type="EMBL" id="OU503043">
    <property type="protein sequence ID" value="CAI9766948.1"/>
    <property type="molecule type" value="Genomic_DNA"/>
</dbReference>
<dbReference type="InterPro" id="IPR006886">
    <property type="entry name" value="RNA_pol_III_Rpc5"/>
</dbReference>
<evidence type="ECO:0000313" key="3">
    <source>
        <dbReference type="Proteomes" id="UP000834106"/>
    </source>
</evidence>
<dbReference type="AlphaFoldDB" id="A0AAD2DW49"/>
<dbReference type="PANTHER" id="PTHR12069:SF0">
    <property type="entry name" value="DNA-DIRECTED RNA POLYMERASE III SUBUNIT RPC5"/>
    <property type="match status" value="1"/>
</dbReference>
<evidence type="ECO:0000313" key="2">
    <source>
        <dbReference type="EMBL" id="CAI9766948.1"/>
    </source>
</evidence>
<keyword evidence="3" id="KW-1185">Reference proteome</keyword>
<accession>A0AAD2DW49</accession>
<dbReference type="PANTHER" id="PTHR12069">
    <property type="entry name" value="DNA-DIRECTED RNA POLYMERASES III 80 KDA POLYPEPTIDE RNA POLYMERASE III SUBUNIT 5"/>
    <property type="match status" value="1"/>
</dbReference>
<protein>
    <submittedName>
        <fullName evidence="2">Uncharacterized protein</fullName>
    </submittedName>
</protein>
<keyword evidence="1" id="KW-1133">Transmembrane helix</keyword>
<keyword evidence="1" id="KW-0472">Membrane</keyword>
<reference evidence="2" key="1">
    <citation type="submission" date="2023-05" db="EMBL/GenBank/DDBJ databases">
        <authorList>
            <person name="Huff M."/>
        </authorList>
    </citation>
    <scope>NUCLEOTIDE SEQUENCE</scope>
</reference>
<dbReference type="Proteomes" id="UP000834106">
    <property type="component" value="Chromosome 8"/>
</dbReference>